<feature type="compositionally biased region" description="Low complexity" evidence="1">
    <location>
        <begin position="1"/>
        <end position="20"/>
    </location>
</feature>
<feature type="compositionally biased region" description="Basic and acidic residues" evidence="1">
    <location>
        <begin position="87"/>
        <end position="102"/>
    </location>
</feature>
<gene>
    <name evidence="3" type="primary">LOC110127667</name>
</gene>
<evidence type="ECO:0000313" key="3">
    <source>
        <dbReference type="RefSeq" id="XP_070332509.1"/>
    </source>
</evidence>
<keyword evidence="2" id="KW-1185">Reference proteome</keyword>
<protein>
    <submittedName>
        <fullName evidence="3">Uncharacterized protein</fullName>
    </submittedName>
</protein>
<name>A0ABM4IXG6_ODOVR</name>
<sequence length="266" mass="28373">MGLPRAACPPASDSAQDASARVTAARPLTSDPRRGRGGLCGPRRPESRDAEPAHLLRVLRPHALAPLPGAARRALFKSLSAPRRRVSGREGEKALAQRRDASSVRRKRDRALSCLGADIALGFGASPFAVGVSFDWRARDGGRVGDVRLAYPGDSFVTTSPPSPEPGAPRALGVGLVAPGPAVTVSCSVRATNGKWLSLTGEGIRRKQSTNQKIFLPRTPPYWHLDLGFPGSRIDLTGFLPATWMMLNSLLSSLLGYHGAEDRIFS</sequence>
<feature type="region of interest" description="Disordered" evidence="1">
    <location>
        <begin position="1"/>
        <end position="51"/>
    </location>
</feature>
<feature type="region of interest" description="Disordered" evidence="1">
    <location>
        <begin position="81"/>
        <end position="102"/>
    </location>
</feature>
<reference evidence="3" key="2">
    <citation type="submission" date="2025-08" db="UniProtKB">
        <authorList>
            <consortium name="RefSeq"/>
        </authorList>
    </citation>
    <scope>IDENTIFICATION</scope>
    <source>
        <tissue evidence="3">Tongue muscle</tissue>
    </source>
</reference>
<accession>A0ABM4IXG6</accession>
<dbReference type="Proteomes" id="UP001652640">
    <property type="component" value="Chromosome 14"/>
</dbReference>
<dbReference type="RefSeq" id="XP_070332509.1">
    <property type="nucleotide sequence ID" value="XM_070476408.1"/>
</dbReference>
<proteinExistence type="predicted"/>
<evidence type="ECO:0000256" key="1">
    <source>
        <dbReference type="SAM" id="MobiDB-lite"/>
    </source>
</evidence>
<reference evidence="2" key="1">
    <citation type="journal article" date="2022" name="J. Hered.">
        <title>A De Novo Chromosome-Level Genome Assembly of the White-Tailed Deer, Odocoileus Virginianus.</title>
        <authorList>
            <person name="London E.W."/>
            <person name="Roca A.L."/>
            <person name="Novakofski J.E."/>
            <person name="Mateus-Pinilla N.E."/>
        </authorList>
    </citation>
    <scope>NUCLEOTIDE SEQUENCE [LARGE SCALE GENOMIC DNA]</scope>
</reference>
<dbReference type="GeneID" id="110127667"/>
<organism evidence="2 3">
    <name type="scientific">Odocoileus virginianus</name>
    <name type="common">White-tailed deer</name>
    <dbReference type="NCBI Taxonomy" id="9874"/>
    <lineage>
        <taxon>Eukaryota</taxon>
        <taxon>Metazoa</taxon>
        <taxon>Chordata</taxon>
        <taxon>Craniata</taxon>
        <taxon>Vertebrata</taxon>
        <taxon>Euteleostomi</taxon>
        <taxon>Mammalia</taxon>
        <taxon>Eutheria</taxon>
        <taxon>Laurasiatheria</taxon>
        <taxon>Artiodactyla</taxon>
        <taxon>Ruminantia</taxon>
        <taxon>Pecora</taxon>
        <taxon>Cervidae</taxon>
        <taxon>Odocoileinae</taxon>
        <taxon>Odocoileus</taxon>
    </lineage>
</organism>
<evidence type="ECO:0000313" key="2">
    <source>
        <dbReference type="Proteomes" id="UP001652640"/>
    </source>
</evidence>